<dbReference type="GO" id="GO:0015627">
    <property type="term" value="C:type II protein secretion system complex"/>
    <property type="evidence" value="ECO:0007669"/>
    <property type="project" value="TreeGrafter"/>
</dbReference>
<dbReference type="SMART" id="SM00278">
    <property type="entry name" value="HhH1"/>
    <property type="match status" value="2"/>
</dbReference>
<dbReference type="PANTHER" id="PTHR21180:SF32">
    <property type="entry name" value="ENDONUCLEASE_EXONUCLEASE_PHOSPHATASE FAMILY DOMAIN-CONTAINING PROTEIN 1"/>
    <property type="match status" value="1"/>
</dbReference>
<accession>A0AAU7DSJ3</accession>
<protein>
    <submittedName>
        <fullName evidence="3">Helix-hairpin-helix domain-containing protein</fullName>
    </submittedName>
</protein>
<dbReference type="GO" id="GO:0003677">
    <property type="term" value="F:DNA binding"/>
    <property type="evidence" value="ECO:0007669"/>
    <property type="project" value="InterPro"/>
</dbReference>
<dbReference type="GO" id="GO:0015628">
    <property type="term" value="P:protein secretion by the type II secretion system"/>
    <property type="evidence" value="ECO:0007669"/>
    <property type="project" value="TreeGrafter"/>
</dbReference>
<dbReference type="InterPro" id="IPR003583">
    <property type="entry name" value="Hlx-hairpin-Hlx_DNA-bd_motif"/>
</dbReference>
<keyword evidence="1" id="KW-0812">Transmembrane</keyword>
<feature type="domain" description="Helix-hairpin-helix DNA-binding motif class 1" evidence="2">
    <location>
        <begin position="254"/>
        <end position="273"/>
    </location>
</feature>
<dbReference type="GO" id="GO:0006281">
    <property type="term" value="P:DNA repair"/>
    <property type="evidence" value="ECO:0007669"/>
    <property type="project" value="InterPro"/>
</dbReference>
<dbReference type="InterPro" id="IPR051675">
    <property type="entry name" value="Endo/Exo/Phosphatase_dom_1"/>
</dbReference>
<feature type="transmembrane region" description="Helical" evidence="1">
    <location>
        <begin position="73"/>
        <end position="94"/>
    </location>
</feature>
<reference evidence="3" key="1">
    <citation type="submission" date="2024-02" db="EMBL/GenBank/DDBJ databases">
        <title>Tomenella chthoni gen. nov. sp. nov., a member of the family Jonesiaceae isolated from bat guano.</title>
        <authorList>
            <person name="Miller S.L."/>
            <person name="King J."/>
            <person name="Sankaranarayanan K."/>
            <person name="Lawson P.A."/>
        </authorList>
    </citation>
    <scope>NUCLEOTIDE SEQUENCE</scope>
    <source>
        <strain evidence="3">BS-20</strain>
    </source>
</reference>
<dbReference type="InterPro" id="IPR019554">
    <property type="entry name" value="Soluble_ligand-bd"/>
</dbReference>
<organism evidence="3">
    <name type="scientific">Jonesiaceae bacterium BS-20</name>
    <dbReference type="NCBI Taxonomy" id="3120821"/>
    <lineage>
        <taxon>Bacteria</taxon>
        <taxon>Bacillati</taxon>
        <taxon>Actinomycetota</taxon>
        <taxon>Actinomycetes</taxon>
        <taxon>Micrococcales</taxon>
        <taxon>Jonesiaceae</taxon>
    </lineage>
</organism>
<proteinExistence type="predicted"/>
<dbReference type="InterPro" id="IPR010994">
    <property type="entry name" value="RuvA_2-like"/>
</dbReference>
<dbReference type="PANTHER" id="PTHR21180">
    <property type="entry name" value="ENDONUCLEASE/EXONUCLEASE/PHOSPHATASE FAMILY DOMAIN-CONTAINING PROTEIN 1"/>
    <property type="match status" value="1"/>
</dbReference>
<dbReference type="Gene3D" id="3.10.560.10">
    <property type="entry name" value="Outer membrane lipoprotein wza domain like"/>
    <property type="match status" value="1"/>
</dbReference>
<name>A0AAU7DSJ3_9MICO</name>
<dbReference type="SUPFAM" id="SSF47781">
    <property type="entry name" value="RuvA domain 2-like"/>
    <property type="match status" value="1"/>
</dbReference>
<keyword evidence="1" id="KW-0472">Membrane</keyword>
<evidence type="ECO:0000259" key="2">
    <source>
        <dbReference type="SMART" id="SM00278"/>
    </source>
</evidence>
<dbReference type="AlphaFoldDB" id="A0AAU7DSJ3"/>
<keyword evidence="1" id="KW-1133">Transmembrane helix</keyword>
<dbReference type="Gene3D" id="1.10.150.280">
    <property type="entry name" value="AF1531-like domain"/>
    <property type="match status" value="1"/>
</dbReference>
<dbReference type="Pfam" id="PF12836">
    <property type="entry name" value="HHH_3"/>
    <property type="match status" value="1"/>
</dbReference>
<dbReference type="Pfam" id="PF10531">
    <property type="entry name" value="SLBB"/>
    <property type="match status" value="1"/>
</dbReference>
<feature type="domain" description="Helix-hairpin-helix DNA-binding motif class 1" evidence="2">
    <location>
        <begin position="284"/>
        <end position="303"/>
    </location>
</feature>
<sequence>MTNRIEDLFPTAELDSSAADEAAPTHAAIPERDQGTLHSAMSAVATGYAAAHGHPLEHDGFLSAQRVRRRWALGMRAGVILIVLIGVIGAAVSIRAVTGSKQIPVTLDSPPEVVVNVEDEMPSTQGPQPGTEQQGAVAVASVPDGPEQDQGPSGHAVVHVAGQVADPGVVTLVNGARVSDAVTAAGGLTTQADPAAVNLARVIQDGEQIYVPAVGEEPPALFGGPAEHPHAVGSGPEQATQDDSLVDLNTATQAQLETLPGIGPALASRIIAWRETNGGFAQKSDLMSVSGIGPAVMGNVQDLITVD</sequence>
<evidence type="ECO:0000313" key="3">
    <source>
        <dbReference type="EMBL" id="XBH20304.1"/>
    </source>
</evidence>
<gene>
    <name evidence="3" type="ORF">V5R04_08560</name>
</gene>
<evidence type="ECO:0000256" key="1">
    <source>
        <dbReference type="SAM" id="Phobius"/>
    </source>
</evidence>
<dbReference type="EMBL" id="CP146203">
    <property type="protein sequence ID" value="XBH20304.1"/>
    <property type="molecule type" value="Genomic_DNA"/>
</dbReference>